<keyword evidence="2" id="KW-0325">Glycoprotein</keyword>
<dbReference type="PANTHER" id="PTHR10605">
    <property type="entry name" value="HEPARAN SULFATE SULFOTRANSFERASE"/>
    <property type="match status" value="1"/>
</dbReference>
<evidence type="ECO:0000256" key="6">
    <source>
        <dbReference type="SAM" id="MobiDB-lite"/>
    </source>
</evidence>
<evidence type="ECO:0000259" key="8">
    <source>
        <dbReference type="Pfam" id="PF00685"/>
    </source>
</evidence>
<dbReference type="InterPro" id="IPR037359">
    <property type="entry name" value="NST/OST"/>
</dbReference>
<feature type="transmembrane region" description="Helical" evidence="7">
    <location>
        <begin position="12"/>
        <end position="31"/>
    </location>
</feature>
<dbReference type="InterPro" id="IPR000863">
    <property type="entry name" value="Sulfotransferase_dom"/>
</dbReference>
<evidence type="ECO:0000313" key="9">
    <source>
        <dbReference type="EMBL" id="RUS91975.1"/>
    </source>
</evidence>
<dbReference type="AlphaFoldDB" id="A0A433UDS1"/>
<evidence type="ECO:0000256" key="7">
    <source>
        <dbReference type="SAM" id="Phobius"/>
    </source>
</evidence>
<feature type="disulfide bond" evidence="5">
    <location>
        <begin position="297"/>
        <end position="308"/>
    </location>
</feature>
<dbReference type="InterPro" id="IPR027417">
    <property type="entry name" value="P-loop_NTPase"/>
</dbReference>
<keyword evidence="7" id="KW-0472">Membrane</keyword>
<reference evidence="9 10" key="1">
    <citation type="submission" date="2019-01" db="EMBL/GenBank/DDBJ databases">
        <title>A draft genome assembly of the solar-powered sea slug Elysia chlorotica.</title>
        <authorList>
            <person name="Cai H."/>
            <person name="Li Q."/>
            <person name="Fang X."/>
            <person name="Li J."/>
            <person name="Curtis N.E."/>
            <person name="Altenburger A."/>
            <person name="Shibata T."/>
            <person name="Feng M."/>
            <person name="Maeda T."/>
            <person name="Schwartz J.A."/>
            <person name="Shigenobu S."/>
            <person name="Lundholm N."/>
            <person name="Nishiyama T."/>
            <person name="Yang H."/>
            <person name="Hasebe M."/>
            <person name="Li S."/>
            <person name="Pierce S.K."/>
            <person name="Wang J."/>
        </authorList>
    </citation>
    <scope>NUCLEOTIDE SEQUENCE [LARGE SCALE GENOMIC DNA]</scope>
    <source>
        <strain evidence="9">EC2010</strain>
        <tissue evidence="9">Whole organism of an adult</tissue>
    </source>
</reference>
<feature type="binding site" evidence="4">
    <location>
        <position position="199"/>
    </location>
    <ligand>
        <name>3'-phosphoadenylyl sulfate</name>
        <dbReference type="ChEBI" id="CHEBI:58339"/>
    </ligand>
</feature>
<dbReference type="EMBL" id="RQTK01000003">
    <property type="protein sequence ID" value="RUS91975.1"/>
    <property type="molecule type" value="Genomic_DNA"/>
</dbReference>
<feature type="binding site" evidence="4">
    <location>
        <begin position="108"/>
        <end position="112"/>
    </location>
    <ligand>
        <name>3'-phosphoadenylyl sulfate</name>
        <dbReference type="ChEBI" id="CHEBI:58339"/>
    </ligand>
</feature>
<feature type="domain" description="Sulfotransferase" evidence="8">
    <location>
        <begin position="100"/>
        <end position="297"/>
    </location>
</feature>
<keyword evidence="7" id="KW-0812">Transmembrane</keyword>
<dbReference type="Pfam" id="PF00685">
    <property type="entry name" value="Sulfotransfer_1"/>
    <property type="match status" value="1"/>
</dbReference>
<dbReference type="Proteomes" id="UP000271974">
    <property type="component" value="Unassembled WGS sequence"/>
</dbReference>
<feature type="region of interest" description="Disordered" evidence="6">
    <location>
        <begin position="49"/>
        <end position="94"/>
    </location>
</feature>
<dbReference type="GO" id="GO:0008467">
    <property type="term" value="F:[heparan sulfate]-glucosamine 3-sulfotransferase activity"/>
    <property type="evidence" value="ECO:0007669"/>
    <property type="project" value="TreeGrafter"/>
</dbReference>
<dbReference type="SUPFAM" id="SSF52540">
    <property type="entry name" value="P-loop containing nucleoside triphosphate hydrolases"/>
    <property type="match status" value="1"/>
</dbReference>
<evidence type="ECO:0000256" key="4">
    <source>
        <dbReference type="PIRSR" id="PIRSR637359-2"/>
    </source>
</evidence>
<keyword evidence="7" id="KW-1133">Transmembrane helix</keyword>
<evidence type="ECO:0000256" key="5">
    <source>
        <dbReference type="PIRSR" id="PIRSR637359-3"/>
    </source>
</evidence>
<name>A0A433UDS1_ELYCH</name>
<comment type="caution">
    <text evidence="9">The sequence shown here is derived from an EMBL/GenBank/DDBJ whole genome shotgun (WGS) entry which is preliminary data.</text>
</comment>
<feature type="active site" description="For sulfotransferase activity" evidence="3">
    <location>
        <position position="108"/>
    </location>
</feature>
<evidence type="ECO:0000256" key="3">
    <source>
        <dbReference type="PIRSR" id="PIRSR637359-1"/>
    </source>
</evidence>
<dbReference type="Gene3D" id="3.40.50.300">
    <property type="entry name" value="P-loop containing nucleotide triphosphate hydrolases"/>
    <property type="match status" value="1"/>
</dbReference>
<evidence type="ECO:0000256" key="1">
    <source>
        <dbReference type="ARBA" id="ARBA00022679"/>
    </source>
</evidence>
<feature type="binding site" evidence="4">
    <location>
        <begin position="313"/>
        <end position="317"/>
    </location>
    <ligand>
        <name>3'-phosphoadenylyl sulfate</name>
        <dbReference type="ChEBI" id="CHEBI:58339"/>
    </ligand>
</feature>
<feature type="binding site" evidence="4">
    <location>
        <position position="296"/>
    </location>
    <ligand>
        <name>3'-phosphoadenylyl sulfate</name>
        <dbReference type="ChEBI" id="CHEBI:58339"/>
    </ligand>
</feature>
<dbReference type="OrthoDB" id="6133051at2759"/>
<sequence length="355" mass="41550">MISTVLTSRKSKAIAVWCGILLLVLCLHVYMSYQDVGVPGIGRRLYGDNSQFRDPPPYNQYGNAKTIKRPTEPKQPSTPAVPQKLYTPPDNEEKKQRFPRALIVGTGKCGTRALIDYLNMHPYVVTAKREMHFFDRDENWSRGVNWYKSQMPYSYSDQMTIEKSPSYVEHPRTPSAVKQMDKDMFILWVVKDPVVRLMSVMALQDENSNLRHAYLEYGRDGKLGIRKDYYPLWRGEYVIHLRRWLRYFPLSQIHVLDGTDLVKDPITQIQNVESFLQLQPLLGPRNFYYNASKGFYCMVPFSTTTPQCLGSSKGRKHPVINETVKTMLYDFFRPYNEQFFKLLGKRFNWEPKDRI</sequence>
<dbReference type="PANTHER" id="PTHR10605:SF65">
    <property type="entry name" value="GH20068P"/>
    <property type="match status" value="1"/>
</dbReference>
<protein>
    <recommendedName>
        <fullName evidence="8">Sulfotransferase domain-containing protein</fullName>
    </recommendedName>
</protein>
<evidence type="ECO:0000313" key="10">
    <source>
        <dbReference type="Proteomes" id="UP000271974"/>
    </source>
</evidence>
<evidence type="ECO:0000256" key="2">
    <source>
        <dbReference type="ARBA" id="ARBA00023180"/>
    </source>
</evidence>
<proteinExistence type="predicted"/>
<keyword evidence="10" id="KW-1185">Reference proteome</keyword>
<accession>A0A433UDS1</accession>
<organism evidence="9 10">
    <name type="scientific">Elysia chlorotica</name>
    <name type="common">Eastern emerald elysia</name>
    <name type="synonym">Sea slug</name>
    <dbReference type="NCBI Taxonomy" id="188477"/>
    <lineage>
        <taxon>Eukaryota</taxon>
        <taxon>Metazoa</taxon>
        <taxon>Spiralia</taxon>
        <taxon>Lophotrochozoa</taxon>
        <taxon>Mollusca</taxon>
        <taxon>Gastropoda</taxon>
        <taxon>Heterobranchia</taxon>
        <taxon>Euthyneura</taxon>
        <taxon>Panpulmonata</taxon>
        <taxon>Sacoglossa</taxon>
        <taxon>Placobranchoidea</taxon>
        <taxon>Plakobranchidae</taxon>
        <taxon>Elysia</taxon>
    </lineage>
</organism>
<keyword evidence="5" id="KW-1015">Disulfide bond</keyword>
<keyword evidence="1" id="KW-0808">Transferase</keyword>
<gene>
    <name evidence="9" type="ORF">EGW08_000188</name>
</gene>